<dbReference type="InterPro" id="IPR047324">
    <property type="entry name" value="LbH_gamma_CA-like"/>
</dbReference>
<dbReference type="AlphaFoldDB" id="A0A423Q231"/>
<dbReference type="InParanoid" id="A0A423Q231"/>
<dbReference type="PANTHER" id="PTHR13061">
    <property type="entry name" value="DYNACTIN SUBUNIT P25"/>
    <property type="match status" value="1"/>
</dbReference>
<evidence type="ECO:0000313" key="2">
    <source>
        <dbReference type="Proteomes" id="UP000285310"/>
    </source>
</evidence>
<name>A0A423Q231_9GAMM</name>
<dbReference type="PANTHER" id="PTHR13061:SF29">
    <property type="entry name" value="GAMMA CARBONIC ANHYDRASE-LIKE 1, MITOCHONDRIAL-RELATED"/>
    <property type="match status" value="1"/>
</dbReference>
<dbReference type="InterPro" id="IPR001451">
    <property type="entry name" value="Hexapep"/>
</dbReference>
<dbReference type="InterPro" id="IPR011004">
    <property type="entry name" value="Trimer_LpxA-like_sf"/>
</dbReference>
<sequence length="176" mass="18736">MLYRLDEVAPELVAPEDYFVADSAQVIGRVRLGRAASIWFNAVLRGDQERISVGDESNIQESAVLHTDPGYPLDIGPGVTVGHQAMLHGCTIDANSLIGIQAVVLNGATIGKNCLIGAGALIPEGKIIPDNSLVIGAPGRVKRELTDEEIAGLTRSARHYVENGRRFARGLEALAD</sequence>
<evidence type="ECO:0000313" key="1">
    <source>
        <dbReference type="EMBL" id="ROO32712.1"/>
    </source>
</evidence>
<comment type="caution">
    <text evidence="1">The sequence shown here is derived from an EMBL/GenBank/DDBJ whole genome shotgun (WGS) entry which is preliminary data.</text>
</comment>
<dbReference type="GO" id="GO:0016740">
    <property type="term" value="F:transferase activity"/>
    <property type="evidence" value="ECO:0007669"/>
    <property type="project" value="UniProtKB-KW"/>
</dbReference>
<dbReference type="FunCoup" id="A0A423Q231">
    <property type="interactions" value="392"/>
</dbReference>
<keyword evidence="2" id="KW-1185">Reference proteome</keyword>
<organism evidence="1 2">
    <name type="scientific">Salinisphaera japonica YTM-1</name>
    <dbReference type="NCBI Taxonomy" id="1209778"/>
    <lineage>
        <taxon>Bacteria</taxon>
        <taxon>Pseudomonadati</taxon>
        <taxon>Pseudomonadota</taxon>
        <taxon>Gammaproteobacteria</taxon>
        <taxon>Salinisphaerales</taxon>
        <taxon>Salinisphaeraceae</taxon>
        <taxon>Salinisphaera</taxon>
    </lineage>
</organism>
<dbReference type="CDD" id="cd04645">
    <property type="entry name" value="LbH_gamma_CA_like"/>
    <property type="match status" value="1"/>
</dbReference>
<protein>
    <submittedName>
        <fullName evidence="1">Acetyltransferase</fullName>
    </submittedName>
</protein>
<dbReference type="Pfam" id="PF00132">
    <property type="entry name" value="Hexapep"/>
    <property type="match status" value="1"/>
</dbReference>
<accession>A0A423Q231</accession>
<dbReference type="Proteomes" id="UP000285310">
    <property type="component" value="Unassembled WGS sequence"/>
</dbReference>
<dbReference type="EMBL" id="AYKG01000001">
    <property type="protein sequence ID" value="ROO32712.1"/>
    <property type="molecule type" value="Genomic_DNA"/>
</dbReference>
<proteinExistence type="predicted"/>
<dbReference type="RefSeq" id="WP_184999676.1">
    <property type="nucleotide sequence ID" value="NZ_AYKG01000001.1"/>
</dbReference>
<gene>
    <name evidence="1" type="ORF">SAJA_00225</name>
</gene>
<dbReference type="Gene3D" id="2.160.10.10">
    <property type="entry name" value="Hexapeptide repeat proteins"/>
    <property type="match status" value="1"/>
</dbReference>
<dbReference type="InterPro" id="IPR050484">
    <property type="entry name" value="Transf_Hexapept/Carb_Anhydrase"/>
</dbReference>
<reference evidence="1 2" key="1">
    <citation type="submission" date="2013-10" db="EMBL/GenBank/DDBJ databases">
        <title>Salinisphaera japonica YTM-1 Genome Sequencing.</title>
        <authorList>
            <person name="Lai Q."/>
            <person name="Li C."/>
            <person name="Shao Z."/>
        </authorList>
    </citation>
    <scope>NUCLEOTIDE SEQUENCE [LARGE SCALE GENOMIC DNA]</scope>
    <source>
        <strain evidence="1 2">YTM-1</strain>
    </source>
</reference>
<dbReference type="SUPFAM" id="SSF51161">
    <property type="entry name" value="Trimeric LpxA-like enzymes"/>
    <property type="match status" value="1"/>
</dbReference>
<keyword evidence="1" id="KW-0808">Transferase</keyword>